<dbReference type="InterPro" id="IPR015422">
    <property type="entry name" value="PyrdxlP-dep_Trfase_small"/>
</dbReference>
<dbReference type="Pfam" id="PF00464">
    <property type="entry name" value="SHMT"/>
    <property type="match status" value="1"/>
</dbReference>
<dbReference type="UniPathway" id="UPA00193"/>
<evidence type="ECO:0000313" key="15">
    <source>
        <dbReference type="Proteomes" id="UP000009061"/>
    </source>
</evidence>
<dbReference type="GO" id="GO:0019264">
    <property type="term" value="P:glycine biosynthetic process from serine"/>
    <property type="evidence" value="ECO:0007669"/>
    <property type="project" value="UniProtKB-UniRule"/>
</dbReference>
<keyword evidence="6 11" id="KW-0963">Cytoplasm</keyword>
<keyword evidence="14" id="KW-0489">Methyltransferase</keyword>
<dbReference type="InterPro" id="IPR019798">
    <property type="entry name" value="Ser_HO-MeTrfase_PLP_BS"/>
</dbReference>
<dbReference type="UniPathway" id="UPA00288">
    <property type="reaction ID" value="UER01023"/>
</dbReference>
<keyword evidence="8 11" id="KW-0028">Amino-acid biosynthesis</keyword>
<keyword evidence="7 11" id="KW-0554">One-carbon metabolism</keyword>
<keyword evidence="10 11" id="KW-0663">Pyridoxal phosphate</keyword>
<dbReference type="GO" id="GO:0004372">
    <property type="term" value="F:glycine hydroxymethyltransferase activity"/>
    <property type="evidence" value="ECO:0007669"/>
    <property type="project" value="UniProtKB-UniRule"/>
</dbReference>
<organism evidence="14 15">
    <name type="scientific">Wigglesworthia glossinidia endosymbiont of Glossina morsitans morsitans</name>
    <name type="common">Yale colony</name>
    <dbReference type="NCBI Taxonomy" id="1142511"/>
    <lineage>
        <taxon>Bacteria</taxon>
        <taxon>Pseudomonadati</taxon>
        <taxon>Pseudomonadota</taxon>
        <taxon>Gammaproteobacteria</taxon>
        <taxon>Enterobacterales</taxon>
        <taxon>Erwiniaceae</taxon>
        <taxon>Wigglesworthia</taxon>
    </lineage>
</organism>
<evidence type="ECO:0000256" key="4">
    <source>
        <dbReference type="ARBA" id="ARBA00006376"/>
    </source>
</evidence>
<dbReference type="STRING" id="1142511.WIGMOR_0256"/>
<feature type="domain" description="Serine hydroxymethyltransferase-like" evidence="13">
    <location>
        <begin position="8"/>
        <end position="386"/>
    </location>
</feature>
<dbReference type="Gene3D" id="3.40.640.10">
    <property type="entry name" value="Type I PLP-dependent aspartate aminotransferase-like (Major domain)"/>
    <property type="match status" value="1"/>
</dbReference>
<reference evidence="14 15" key="1">
    <citation type="journal article" date="2012" name="MBio">
        <title>Insight into the transmission biology and species-specific functional capabilities of tsetse (Diptera: glossinidae) obligate symbiont wigglesworthia.</title>
        <authorList>
            <person name="Rio R.V."/>
            <person name="Symula R.E."/>
            <person name="Wang J."/>
            <person name="Lohs C."/>
            <person name="Wu Y.N."/>
            <person name="Snyder A.K."/>
            <person name="Bjornson R.D."/>
            <person name="Oshima K."/>
            <person name="Biehl B.S."/>
            <person name="Perna N.T."/>
            <person name="Hattori M."/>
            <person name="Aksoy S."/>
        </authorList>
    </citation>
    <scope>NUCLEOTIDE SEQUENCE [LARGE SCALE GENOMIC DNA]</scope>
    <source>
        <strain evidence="14">WGM</strain>
    </source>
</reference>
<keyword evidence="9 11" id="KW-0808">Transferase</keyword>
<evidence type="ECO:0000256" key="10">
    <source>
        <dbReference type="ARBA" id="ARBA00022898"/>
    </source>
</evidence>
<dbReference type="KEGG" id="wgl:WIGMOR_0256"/>
<dbReference type="eggNOG" id="COG0112">
    <property type="taxonomic scope" value="Bacteria"/>
</dbReference>
<dbReference type="Gene3D" id="3.90.1150.10">
    <property type="entry name" value="Aspartate Aminotransferase, domain 1"/>
    <property type="match status" value="1"/>
</dbReference>
<dbReference type="EMBL" id="CP003315">
    <property type="protein sequence ID" value="AFA41097.1"/>
    <property type="molecule type" value="Genomic_DNA"/>
</dbReference>
<evidence type="ECO:0000256" key="3">
    <source>
        <dbReference type="ARBA" id="ARBA00004496"/>
    </source>
</evidence>
<dbReference type="CDD" id="cd00378">
    <property type="entry name" value="SHMT"/>
    <property type="match status" value="1"/>
</dbReference>
<comment type="subcellular location">
    <subcellularLocation>
        <location evidence="3 11">Cytoplasm</location>
    </subcellularLocation>
</comment>
<evidence type="ECO:0000259" key="13">
    <source>
        <dbReference type="Pfam" id="PF00464"/>
    </source>
</evidence>
<comment type="similarity">
    <text evidence="4 11">Belongs to the SHMT family.</text>
</comment>
<comment type="cofactor">
    <cofactor evidence="2 11 12">
        <name>pyridoxal 5'-phosphate</name>
        <dbReference type="ChEBI" id="CHEBI:597326"/>
    </cofactor>
</comment>
<accession>H6Q4N7</accession>
<evidence type="ECO:0000256" key="2">
    <source>
        <dbReference type="ARBA" id="ARBA00001933"/>
    </source>
</evidence>
<dbReference type="InterPro" id="IPR039429">
    <property type="entry name" value="SHMT-like_dom"/>
</dbReference>
<dbReference type="SUPFAM" id="SSF53383">
    <property type="entry name" value="PLP-dependent transferases"/>
    <property type="match status" value="1"/>
</dbReference>
<dbReference type="RefSeq" id="WP_014354036.1">
    <property type="nucleotide sequence ID" value="NC_016893.1"/>
</dbReference>
<dbReference type="InterPro" id="IPR049943">
    <property type="entry name" value="Ser_HO-MeTrfase-like"/>
</dbReference>
<dbReference type="AlphaFoldDB" id="H6Q4N7"/>
<evidence type="ECO:0000256" key="6">
    <source>
        <dbReference type="ARBA" id="ARBA00022490"/>
    </source>
</evidence>
<dbReference type="GO" id="GO:0005829">
    <property type="term" value="C:cytosol"/>
    <property type="evidence" value="ECO:0007669"/>
    <property type="project" value="TreeGrafter"/>
</dbReference>
<dbReference type="PANTHER" id="PTHR11680:SF50">
    <property type="entry name" value="SERINE HYDROXYMETHYLTRANSFERASE"/>
    <property type="match status" value="1"/>
</dbReference>
<evidence type="ECO:0000256" key="8">
    <source>
        <dbReference type="ARBA" id="ARBA00022605"/>
    </source>
</evidence>
<dbReference type="HAMAP" id="MF_00051">
    <property type="entry name" value="SHMT"/>
    <property type="match status" value="1"/>
</dbReference>
<dbReference type="PROSITE" id="PS00096">
    <property type="entry name" value="SHMT"/>
    <property type="match status" value="1"/>
</dbReference>
<protein>
    <recommendedName>
        <fullName evidence="11">Serine hydroxymethyltransferase</fullName>
        <shortName evidence="11">SHMT</shortName>
        <shortName evidence="11">Serine methylase</shortName>
        <ecNumber evidence="11">2.1.2.1</ecNumber>
    </recommendedName>
</protein>
<comment type="pathway">
    <text evidence="11">Amino-acid biosynthesis; glycine biosynthesis; glycine from L-serine: step 1/1.</text>
</comment>
<dbReference type="HOGENOM" id="CLU_022477_2_1_6"/>
<feature type="binding site" evidence="11">
    <location>
        <position position="121"/>
    </location>
    <ligand>
        <name>(6S)-5,6,7,8-tetrahydrofolate</name>
        <dbReference type="ChEBI" id="CHEBI:57453"/>
    </ligand>
</feature>
<feature type="modified residue" description="N6-(pyridoxal phosphate)lysine" evidence="11 12">
    <location>
        <position position="229"/>
    </location>
</feature>
<dbReference type="InterPro" id="IPR015424">
    <property type="entry name" value="PyrdxlP-dep_Trfase"/>
</dbReference>
<dbReference type="FunFam" id="3.90.1150.10:FF:000003">
    <property type="entry name" value="Serine hydroxymethyltransferase"/>
    <property type="match status" value="1"/>
</dbReference>
<comment type="pathway">
    <text evidence="11">One-carbon metabolism; tetrahydrofolate interconversion.</text>
</comment>
<name>H6Q4N7_WIGGL</name>
<dbReference type="EC" id="2.1.2.1" evidence="11"/>
<dbReference type="GO" id="GO:0030170">
    <property type="term" value="F:pyridoxal phosphate binding"/>
    <property type="evidence" value="ECO:0007669"/>
    <property type="project" value="UniProtKB-UniRule"/>
</dbReference>
<comment type="caution">
    <text evidence="11">Lacks conserved residue(s) required for the propagation of feature annotation.</text>
</comment>
<dbReference type="InterPro" id="IPR015421">
    <property type="entry name" value="PyrdxlP-dep_Trfase_major"/>
</dbReference>
<feature type="binding site" evidence="11">
    <location>
        <begin position="125"/>
        <end position="127"/>
    </location>
    <ligand>
        <name>(6S)-5,6,7,8-tetrahydrofolate</name>
        <dbReference type="ChEBI" id="CHEBI:57453"/>
    </ligand>
</feature>
<evidence type="ECO:0000256" key="9">
    <source>
        <dbReference type="ARBA" id="ARBA00022679"/>
    </source>
</evidence>
<comment type="catalytic activity">
    <reaction evidence="1 11">
        <text>(6R)-5,10-methylene-5,6,7,8-tetrahydrofolate + glycine + H2O = (6S)-5,6,7,8-tetrahydrofolate + L-serine</text>
        <dbReference type="Rhea" id="RHEA:15481"/>
        <dbReference type="ChEBI" id="CHEBI:15377"/>
        <dbReference type="ChEBI" id="CHEBI:15636"/>
        <dbReference type="ChEBI" id="CHEBI:33384"/>
        <dbReference type="ChEBI" id="CHEBI:57305"/>
        <dbReference type="ChEBI" id="CHEBI:57453"/>
        <dbReference type="EC" id="2.1.2.1"/>
    </reaction>
</comment>
<dbReference type="GO" id="GO:0032259">
    <property type="term" value="P:methylation"/>
    <property type="evidence" value="ECO:0007669"/>
    <property type="project" value="UniProtKB-KW"/>
</dbReference>
<evidence type="ECO:0000256" key="7">
    <source>
        <dbReference type="ARBA" id="ARBA00022563"/>
    </source>
</evidence>
<proteinExistence type="inferred from homology"/>
<dbReference type="NCBIfam" id="NF000586">
    <property type="entry name" value="PRK00011.1"/>
    <property type="match status" value="1"/>
</dbReference>
<gene>
    <name evidence="11 14" type="primary">glyA</name>
    <name evidence="14" type="ORF">WIGMOR_0256</name>
</gene>
<evidence type="ECO:0000256" key="5">
    <source>
        <dbReference type="ARBA" id="ARBA00011738"/>
    </source>
</evidence>
<sequence>MCIDYCDLKKYDFELWKYIHQENKRQEEHIELIASENYVSKYVMDLQGSLLTNKYAEGYPKNRYYGGCSYIDKIENLAIKRAKSLFGADYANVQPHSGSQANFAVYSALLKPGDTVLGMDLKHGGHLTHGSSANFSGKIYNFVSYGVNNLGKIDYQKLSDLSKLHNPKMIVGGFSSYSGFVDWKKMRKISDQIGAYLFADIAHVSGLIIAGIYPDAIPYAHVVTSTTHKTLAGPRGGLILSKEGDTQLYKKLDSAVFPGSQGGPLMHIIAAKALAFKEAMSPNFKKYQKQIVKNSKAMVKVFLSRKFKIISGGTKNHLFIVDLLNRNITGKSAEKILEQSNITVNKNSIPNDPLGPSITSGIRIGTPAVTRRGLNENHVKILAEWMCDILDDVDNQNIKNKIKGQVIRLCKKFPVYKN</sequence>
<dbReference type="GO" id="GO:0035999">
    <property type="term" value="P:tetrahydrofolate interconversion"/>
    <property type="evidence" value="ECO:0007669"/>
    <property type="project" value="UniProtKB-UniRule"/>
</dbReference>
<comment type="subunit">
    <text evidence="5 11">Homodimer.</text>
</comment>
<comment type="function">
    <text evidence="11">Catalyzes the reversible interconversion of serine and glycine with tetrahydrofolate (THF) serving as the one-carbon carrier. This reaction serves as the major source of one-carbon groups required for the biosynthesis of purines, thymidylate, methionine, and other important biomolecules. Also exhibits THF-independent aldolase activity toward beta-hydroxyamino acids, producing glycine and aldehydes, via a retro-aldol mechanism.</text>
</comment>
<evidence type="ECO:0000256" key="12">
    <source>
        <dbReference type="PIRSR" id="PIRSR000412-50"/>
    </source>
</evidence>
<dbReference type="OrthoDB" id="9803846at2"/>
<evidence type="ECO:0000256" key="11">
    <source>
        <dbReference type="HAMAP-Rule" id="MF_00051"/>
    </source>
</evidence>
<evidence type="ECO:0000313" key="14">
    <source>
        <dbReference type="EMBL" id="AFA41097.1"/>
    </source>
</evidence>
<dbReference type="PIRSF" id="PIRSF000412">
    <property type="entry name" value="SHMT"/>
    <property type="match status" value="1"/>
</dbReference>
<dbReference type="InterPro" id="IPR001085">
    <property type="entry name" value="Ser_HO-MeTrfase"/>
</dbReference>
<dbReference type="PANTHER" id="PTHR11680">
    <property type="entry name" value="SERINE HYDROXYMETHYLTRANSFERASE"/>
    <property type="match status" value="1"/>
</dbReference>
<evidence type="ECO:0000256" key="1">
    <source>
        <dbReference type="ARBA" id="ARBA00001528"/>
    </source>
</evidence>
<dbReference type="GO" id="GO:0008168">
    <property type="term" value="F:methyltransferase activity"/>
    <property type="evidence" value="ECO:0007669"/>
    <property type="project" value="UniProtKB-KW"/>
</dbReference>
<keyword evidence="15" id="KW-1185">Reference proteome</keyword>
<dbReference type="FunFam" id="3.40.640.10:FF:000001">
    <property type="entry name" value="Serine hydroxymethyltransferase"/>
    <property type="match status" value="1"/>
</dbReference>
<feature type="site" description="Plays an important role in substrate specificity" evidence="11">
    <location>
        <position position="228"/>
    </location>
</feature>
<dbReference type="Proteomes" id="UP000009061">
    <property type="component" value="Chromosome"/>
</dbReference>